<dbReference type="EMBL" id="ASYR01000066">
    <property type="protein sequence ID" value="KAF0646127.1"/>
    <property type="molecule type" value="Genomic_DNA"/>
</dbReference>
<reference evidence="1 2" key="1">
    <citation type="submission" date="2013-05" db="EMBL/GenBank/DDBJ databases">
        <title>Genome Sequence of Streptomyces fradiae.</title>
        <authorList>
            <person name="Kirby R."/>
        </authorList>
    </citation>
    <scope>NUCLEOTIDE SEQUENCE [LARGE SCALE GENOMIC DNA]</scope>
    <source>
        <strain evidence="1 2">ATCC 10745</strain>
    </source>
</reference>
<sequence>MRQTPDPAGPEDGWPHEHRYEVLIATPAVREAVRRSAEGARHPVSAEEFLSRAAAVMPLVGGSMLRGAAHGRRLALALRVRTGKTAEALLPEPVGRVVTAVLCSMARHAQPVRAVEQHEDGCTLTAEIPSDARTYGGVLEVTVTRSADGATSVRAKAQIPGQLVDWGKSRRTLDSLVADLRAPDPV</sequence>
<name>A0ABQ6XKW9_STRFR</name>
<dbReference type="Proteomes" id="UP000731519">
    <property type="component" value="Unassembled WGS sequence"/>
</dbReference>
<evidence type="ECO:0000313" key="2">
    <source>
        <dbReference type="Proteomes" id="UP000731519"/>
    </source>
</evidence>
<dbReference type="RefSeq" id="WP_031137322.1">
    <property type="nucleotide sequence ID" value="NZ_ASYR01000066.1"/>
</dbReference>
<accession>A0ABQ6XKW9</accession>
<organism evidence="1 2">
    <name type="scientific">Streptomyces fradiae ATCC 10745 = DSM 40063</name>
    <dbReference type="NCBI Taxonomy" id="1319510"/>
    <lineage>
        <taxon>Bacteria</taxon>
        <taxon>Bacillati</taxon>
        <taxon>Actinomycetota</taxon>
        <taxon>Actinomycetes</taxon>
        <taxon>Kitasatosporales</taxon>
        <taxon>Streptomycetaceae</taxon>
        <taxon>Streptomyces</taxon>
    </lineage>
</organism>
<evidence type="ECO:0008006" key="3">
    <source>
        <dbReference type="Google" id="ProtNLM"/>
    </source>
</evidence>
<evidence type="ECO:0000313" key="1">
    <source>
        <dbReference type="EMBL" id="KAF0646127.1"/>
    </source>
</evidence>
<protein>
    <recommendedName>
        <fullName evidence="3">DUF1990 domain-containing protein</fullName>
    </recommendedName>
</protein>
<proteinExistence type="predicted"/>
<gene>
    <name evidence="1" type="ORF">K701_30390</name>
</gene>
<keyword evidence="2" id="KW-1185">Reference proteome</keyword>
<dbReference type="GeneID" id="91404727"/>
<comment type="caution">
    <text evidence="1">The sequence shown here is derived from an EMBL/GenBank/DDBJ whole genome shotgun (WGS) entry which is preliminary data.</text>
</comment>